<gene>
    <name evidence="8" type="primary">LOC107225336</name>
</gene>
<dbReference type="InParanoid" id="A0A6J0C4C8"/>
<dbReference type="CDD" id="cd00112">
    <property type="entry name" value="LDLa"/>
    <property type="match status" value="1"/>
</dbReference>
<dbReference type="OrthoDB" id="9971251at2759"/>
<feature type="domain" description="CUB" evidence="6">
    <location>
        <begin position="158"/>
        <end position="273"/>
    </location>
</feature>
<feature type="compositionally biased region" description="Basic and acidic residues" evidence="4">
    <location>
        <begin position="602"/>
        <end position="614"/>
    </location>
</feature>
<keyword evidence="2 3" id="KW-1015">Disulfide bond</keyword>
<dbReference type="Pfam" id="PF00431">
    <property type="entry name" value="CUB"/>
    <property type="match status" value="2"/>
</dbReference>
<dbReference type="KEGG" id="nlo:107225336"/>
<dbReference type="FunCoup" id="A0A6J0C4C8">
    <property type="interactions" value="52"/>
</dbReference>
<evidence type="ECO:0000256" key="4">
    <source>
        <dbReference type="SAM" id="MobiDB-lite"/>
    </source>
</evidence>
<keyword evidence="5" id="KW-0472">Membrane</keyword>
<protein>
    <submittedName>
        <fullName evidence="8">Uncharacterized protein LOC107225336</fullName>
    </submittedName>
</protein>
<organism evidence="8">
    <name type="scientific">Neodiprion lecontei</name>
    <name type="common">Redheaded pine sawfly</name>
    <dbReference type="NCBI Taxonomy" id="441921"/>
    <lineage>
        <taxon>Eukaryota</taxon>
        <taxon>Metazoa</taxon>
        <taxon>Ecdysozoa</taxon>
        <taxon>Arthropoda</taxon>
        <taxon>Hexapoda</taxon>
        <taxon>Insecta</taxon>
        <taxon>Pterygota</taxon>
        <taxon>Neoptera</taxon>
        <taxon>Endopterygota</taxon>
        <taxon>Hymenoptera</taxon>
        <taxon>Tenthredinoidea</taxon>
        <taxon>Diprionidae</taxon>
        <taxon>Diprioninae</taxon>
        <taxon>Neodiprion</taxon>
    </lineage>
</organism>
<feature type="compositionally biased region" description="Low complexity" evidence="4">
    <location>
        <begin position="83"/>
        <end position="96"/>
    </location>
</feature>
<dbReference type="Gene3D" id="4.10.400.10">
    <property type="entry name" value="Low-density Lipoprotein Receptor"/>
    <property type="match status" value="1"/>
</dbReference>
<feature type="compositionally biased region" description="Polar residues" evidence="4">
    <location>
        <begin position="592"/>
        <end position="601"/>
    </location>
</feature>
<feature type="domain" description="CUB" evidence="6">
    <location>
        <begin position="287"/>
        <end position="404"/>
    </location>
</feature>
<dbReference type="InterPro" id="IPR023415">
    <property type="entry name" value="LDLR_class-A_CS"/>
</dbReference>
<name>A0A6J0C4C8_NEOLC</name>
<dbReference type="SUPFAM" id="SSF49854">
    <property type="entry name" value="Spermadhesin, CUB domain"/>
    <property type="match status" value="2"/>
</dbReference>
<evidence type="ECO:0000256" key="5">
    <source>
        <dbReference type="SAM" id="Phobius"/>
    </source>
</evidence>
<feature type="region of interest" description="Disordered" evidence="4">
    <location>
        <begin position="513"/>
        <end position="564"/>
    </location>
</feature>
<dbReference type="SMART" id="SM00192">
    <property type="entry name" value="LDLa"/>
    <property type="match status" value="1"/>
</dbReference>
<sequence>MVQAVVQILRQLLPVLLLAGAAATGLTGTVGSQFSGFRSSPFYGSSRSSAEPRSRVEDLGVVERTSITKRQLHSGDGDNRDVPSGGASAAPSSLSSSASAIESIPISVSGSSDLPERGWNGTTLTTKSSLLRDASANEVGFLRLNSSRGTRNAPRIDCESFTIGNQKKQEFYSPNWPDNYPNQTDCVRVLTADKGMLLKLDFRDRFDIEPSDGCRFDFLEVRDGQHGFAKEIFHRCGKEFPPVVISQSRYLWLRFHSDENIEYGGFKAVWSMIPRPTDKVIPEPESCLLNKTGFEANINSEEVEEQKKIAEKNGVALDCMWVVTVEAGWKIQLSFTKFKLQRPNECDSNFVDIFGERTDLPSRLKNFCGSTADLVSTETNTLFLRYYAEPRALNSTFTFLVTAFREKGGDSSKCRDGEFDCDDARCIKGSLKCNGNDNCRFRNDEEPAKCGNTGGSVSMNSEHIIIILVVFSLIMFGMSFAFVFNCVRKLIRDHRIIQEHIRQSRENRLDEIGRKTTPCPLSSTRVDSCDHRGSSESPSLEVAPSKELLPPPTTTTTTTGSSCALMGHDYTRELLAREADYSAMEINDIHRSNNASNATQERLQESSEEPETRDNACQTRESLFDGVPIPRRTTSGSHCSGCGCGPSAACARHSALIPPPPHGWSLHDPRFPEPPDYLCSYQRFQSPKPGNREPFHSPGKFSRQSTLDSGTTGTTAGSQHSSGSAPSNQTTAGTPTSRRNDPRYRAEAVIELPELERRPFSIESTKSAPDVIATH</sequence>
<keyword evidence="7" id="KW-1185">Reference proteome</keyword>
<dbReference type="GeneID" id="107225336"/>
<keyword evidence="5" id="KW-1133">Transmembrane helix</keyword>
<feature type="compositionally biased region" description="Polar residues" evidence="4">
    <location>
        <begin position="702"/>
        <end position="737"/>
    </location>
</feature>
<feature type="disulfide bond" evidence="3">
    <location>
        <begin position="414"/>
        <end position="426"/>
    </location>
</feature>
<dbReference type="InterPro" id="IPR002172">
    <property type="entry name" value="LDrepeatLR_classA_rpt"/>
</dbReference>
<feature type="compositionally biased region" description="Basic and acidic residues" evidence="4">
    <location>
        <begin position="738"/>
        <end position="760"/>
    </location>
</feature>
<feature type="transmembrane region" description="Helical" evidence="5">
    <location>
        <begin position="464"/>
        <end position="487"/>
    </location>
</feature>
<proteinExistence type="predicted"/>
<dbReference type="InterPro" id="IPR035914">
    <property type="entry name" value="Sperma_CUB_dom_sf"/>
</dbReference>
<dbReference type="PANTHER" id="PTHR24251">
    <property type="entry name" value="OVOCHYMASE-RELATED"/>
    <property type="match status" value="1"/>
</dbReference>
<feature type="region of interest" description="Disordered" evidence="4">
    <location>
        <begin position="591"/>
        <end position="638"/>
    </location>
</feature>
<dbReference type="AlphaFoldDB" id="A0A6J0C4C8"/>
<dbReference type="PANTHER" id="PTHR24251:SF28">
    <property type="entry name" value="NEUROPILIN AND TOLLOID-LIKE, ISOFORM B"/>
    <property type="match status" value="1"/>
</dbReference>
<dbReference type="InterPro" id="IPR000859">
    <property type="entry name" value="CUB_dom"/>
</dbReference>
<dbReference type="SMART" id="SM00042">
    <property type="entry name" value="CUB"/>
    <property type="match status" value="2"/>
</dbReference>
<dbReference type="InterPro" id="IPR036055">
    <property type="entry name" value="LDL_receptor-like_sf"/>
</dbReference>
<evidence type="ECO:0000313" key="7">
    <source>
        <dbReference type="Proteomes" id="UP000829291"/>
    </source>
</evidence>
<dbReference type="PROSITE" id="PS01209">
    <property type="entry name" value="LDLRA_1"/>
    <property type="match status" value="1"/>
</dbReference>
<dbReference type="PROSITE" id="PS01180">
    <property type="entry name" value="CUB"/>
    <property type="match status" value="2"/>
</dbReference>
<feature type="disulfide bond" evidence="3">
    <location>
        <begin position="421"/>
        <end position="439"/>
    </location>
</feature>
<evidence type="ECO:0000256" key="2">
    <source>
        <dbReference type="ARBA" id="ARBA00023157"/>
    </source>
</evidence>
<dbReference type="Proteomes" id="UP000829291">
    <property type="component" value="Chromosome 3"/>
</dbReference>
<evidence type="ECO:0000259" key="6">
    <source>
        <dbReference type="PROSITE" id="PS01180"/>
    </source>
</evidence>
<keyword evidence="5" id="KW-0812">Transmembrane</keyword>
<accession>A0A6J0C4C8</accession>
<feature type="region of interest" description="Disordered" evidence="4">
    <location>
        <begin position="42"/>
        <end position="96"/>
    </location>
</feature>
<dbReference type="CDD" id="cd00041">
    <property type="entry name" value="CUB"/>
    <property type="match status" value="2"/>
</dbReference>
<keyword evidence="1" id="KW-0677">Repeat</keyword>
<dbReference type="Gene3D" id="2.60.120.290">
    <property type="entry name" value="Spermadhesin, CUB domain"/>
    <property type="match status" value="2"/>
</dbReference>
<dbReference type="RefSeq" id="XP_015521249.2">
    <property type="nucleotide sequence ID" value="XM_015665763.2"/>
</dbReference>
<evidence type="ECO:0000313" key="8">
    <source>
        <dbReference type="RefSeq" id="XP_015521249.2"/>
    </source>
</evidence>
<evidence type="ECO:0000256" key="3">
    <source>
        <dbReference type="PROSITE-ProRule" id="PRU00124"/>
    </source>
</evidence>
<dbReference type="SUPFAM" id="SSF57424">
    <property type="entry name" value="LDL receptor-like module"/>
    <property type="match status" value="1"/>
</dbReference>
<dbReference type="PROSITE" id="PS50068">
    <property type="entry name" value="LDLRA_2"/>
    <property type="match status" value="1"/>
</dbReference>
<feature type="region of interest" description="Disordered" evidence="4">
    <location>
        <begin position="677"/>
        <end position="775"/>
    </location>
</feature>
<reference evidence="8" key="1">
    <citation type="submission" date="2025-08" db="UniProtKB">
        <authorList>
            <consortium name="RefSeq"/>
        </authorList>
    </citation>
    <scope>IDENTIFICATION</scope>
    <source>
        <tissue evidence="8">Thorax and Abdomen</tissue>
    </source>
</reference>
<comment type="caution">
    <text evidence="3">Lacks conserved residue(s) required for the propagation of feature annotation.</text>
</comment>
<evidence type="ECO:0000256" key="1">
    <source>
        <dbReference type="ARBA" id="ARBA00022737"/>
    </source>
</evidence>